<evidence type="ECO:0000256" key="10">
    <source>
        <dbReference type="ARBA" id="ARBA00023136"/>
    </source>
</evidence>
<dbReference type="Pfam" id="PF25019">
    <property type="entry name" value="LRR_R13L1-DRL21"/>
    <property type="match status" value="1"/>
</dbReference>
<keyword evidence="3" id="KW-0812">Transmembrane</keyword>
<evidence type="ECO:0000256" key="2">
    <source>
        <dbReference type="ARBA" id="ARBA00022679"/>
    </source>
</evidence>
<evidence type="ECO:0000256" key="3">
    <source>
        <dbReference type="ARBA" id="ARBA00022692"/>
    </source>
</evidence>
<dbReference type="GO" id="GO:0002758">
    <property type="term" value="P:innate immune response-activating signaling pathway"/>
    <property type="evidence" value="ECO:0007669"/>
    <property type="project" value="UniProtKB-ARBA"/>
</dbReference>
<comment type="caution">
    <text evidence="13">The sequence shown here is derived from an EMBL/GenBank/DDBJ whole genome shotgun (WGS) entry which is preliminary data.</text>
</comment>
<dbReference type="AlphaFoldDB" id="A0AAD8T873"/>
<keyword evidence="5 11" id="KW-0547">Nucleotide-binding</keyword>
<dbReference type="Pfam" id="PF23559">
    <property type="entry name" value="WHD_DRP"/>
    <property type="match status" value="1"/>
</dbReference>
<protein>
    <recommendedName>
        <fullName evidence="12">Protein kinase domain-containing protein</fullName>
    </recommendedName>
</protein>
<keyword evidence="4" id="KW-0677">Repeat</keyword>
<evidence type="ECO:0000256" key="8">
    <source>
        <dbReference type="ARBA" id="ARBA00022840"/>
    </source>
</evidence>
<dbReference type="Gene3D" id="1.10.10.10">
    <property type="entry name" value="Winged helix-like DNA-binding domain superfamily/Winged helix DNA-binding domain"/>
    <property type="match status" value="1"/>
</dbReference>
<feature type="domain" description="Protein kinase" evidence="12">
    <location>
        <begin position="91"/>
        <end position="368"/>
    </location>
</feature>
<dbReference type="GO" id="GO:0009626">
    <property type="term" value="P:plant-type hypersensitive response"/>
    <property type="evidence" value="ECO:0007669"/>
    <property type="project" value="UniProtKB-ARBA"/>
</dbReference>
<dbReference type="GO" id="GO:0005524">
    <property type="term" value="F:ATP binding"/>
    <property type="evidence" value="ECO:0007669"/>
    <property type="project" value="UniProtKB-UniRule"/>
</dbReference>
<evidence type="ECO:0000256" key="5">
    <source>
        <dbReference type="ARBA" id="ARBA00022741"/>
    </source>
</evidence>
<evidence type="ECO:0000256" key="7">
    <source>
        <dbReference type="ARBA" id="ARBA00022821"/>
    </source>
</evidence>
<dbReference type="InterPro" id="IPR032675">
    <property type="entry name" value="LRR_dom_sf"/>
</dbReference>
<keyword evidence="14" id="KW-1185">Reference proteome</keyword>
<keyword evidence="9" id="KW-1133">Transmembrane helix</keyword>
<dbReference type="GO" id="GO:0004672">
    <property type="term" value="F:protein kinase activity"/>
    <property type="evidence" value="ECO:0007669"/>
    <property type="project" value="InterPro"/>
</dbReference>
<keyword evidence="7" id="KW-0611">Plant defense</keyword>
<keyword evidence="6" id="KW-0418">Kinase</keyword>
<dbReference type="PANTHER" id="PTHR45707">
    <property type="entry name" value="C2 CALCIUM/LIPID-BINDING PLANT PHOSPHORIBOSYLTRANSFERASE FAMILY PROTEIN"/>
    <property type="match status" value="1"/>
</dbReference>
<dbReference type="Pfam" id="PF00069">
    <property type="entry name" value="Pkinase"/>
    <property type="match status" value="1"/>
</dbReference>
<comment type="subcellular location">
    <subcellularLocation>
        <location evidence="1">Cell membrane</location>
        <topology evidence="1">Single-pass membrane protein</topology>
    </subcellularLocation>
</comment>
<sequence length="912" mass="103970">MIYLTLQLEMIDSVSSSHPTMILLQASSFHGSTDNRSSGLPQVVLRQQLVASKTIRRYSITPRDLECMLCDETADPMALPLLLLEEITDCFSDKQKIGEGAFAVVYKGKLENRTVAVKRMSNTYMYEKEFRREVECLMMAKHKNVVRFLGYCADTQGTMARHETKFVMADVQQRLLCFEYLPKGSLHDYITDTSREPRWRDCYQIIMGICQGLHYLHQKNIAHFDLKPANILLDDNLVAKIADFGLSRCFIGETESRVISKIGGTLGYLAPESFNRHTQVTYQHSYRLDIYSLGVIIMEILTKEQYHAVDNVVESWSNMLENSLRDGELEQVRVCAKIGIECTNLNPAKRPDTQHIINRLDEAEHALNELHQGMPNSPGDTSLKENDSAFRVTGTSPCNSIWENTTNLDKLYETIHCLNPDIRRCFEFCSIFPRGSKLRRDELVCLWIAEEFVKTSCATEDMEDIAQWYIQELVSRSFLQPSGTSYDTDCFTIHDVMHDILDQVAGNCFRIENPVSHRGQGWEGDVPRHTQHLFIQNYDGKLITESIIGLEYLRTLIVYVVGKDKPIEEEVIESICKRLPKLRVLAIAFSQKHDPIKHRTKFSFPESVGQLKYLRYLAFRTNKSGKITLPSTLNKLKHIQHLDFGDGHILEVNFVELVDLRHILCSGLLKLPYVGNLISLQTLPGFRVSNEPGCELKQLRDLNKVRGKLLIRGLENVESKEEALQANLAAKRLAQLVLQWGNPDSTRCSPEVEAGVLEGMCPPVGLRMLDLQNFEGRRCPDWMVGNHSGGPKYLQELRIVQCSQLIPASGLAEAFPHLRVLNLVECSWDALPDNMDHLTSLEKLVIFSCMNIQSLPTLPQSLEEFTASWCYHEFLESCQTVGHPNWQKIEYIPKKTIRFTNLLEGLLGCDVM</sequence>
<evidence type="ECO:0000256" key="11">
    <source>
        <dbReference type="PROSITE-ProRule" id="PRU10141"/>
    </source>
</evidence>
<feature type="binding site" evidence="11">
    <location>
        <position position="118"/>
    </location>
    <ligand>
        <name>ATP</name>
        <dbReference type="ChEBI" id="CHEBI:30616"/>
    </ligand>
</feature>
<dbReference type="InterPro" id="IPR056789">
    <property type="entry name" value="LRR_R13L1-DRL21"/>
</dbReference>
<evidence type="ECO:0000256" key="4">
    <source>
        <dbReference type="ARBA" id="ARBA00022737"/>
    </source>
</evidence>
<keyword evidence="10" id="KW-0472">Membrane</keyword>
<dbReference type="FunFam" id="1.10.10.10:FF:000322">
    <property type="entry name" value="Probable disease resistance protein At1g63360"/>
    <property type="match status" value="1"/>
</dbReference>
<name>A0AAD8T873_LOLMU</name>
<reference evidence="13" key="1">
    <citation type="submission" date="2023-07" db="EMBL/GenBank/DDBJ databases">
        <title>A chromosome-level genome assembly of Lolium multiflorum.</title>
        <authorList>
            <person name="Chen Y."/>
            <person name="Copetti D."/>
            <person name="Kolliker R."/>
            <person name="Studer B."/>
        </authorList>
    </citation>
    <scope>NUCLEOTIDE SEQUENCE</scope>
    <source>
        <strain evidence="13">02402/16</strain>
        <tissue evidence="13">Leaf</tissue>
    </source>
</reference>
<dbReference type="Proteomes" id="UP001231189">
    <property type="component" value="Unassembled WGS sequence"/>
</dbReference>
<dbReference type="InterPro" id="IPR008271">
    <property type="entry name" value="Ser/Thr_kinase_AS"/>
</dbReference>
<dbReference type="Gene3D" id="1.10.510.10">
    <property type="entry name" value="Transferase(Phosphotransferase) domain 1"/>
    <property type="match status" value="1"/>
</dbReference>
<evidence type="ECO:0000256" key="6">
    <source>
        <dbReference type="ARBA" id="ARBA00022777"/>
    </source>
</evidence>
<dbReference type="SUPFAM" id="SSF52058">
    <property type="entry name" value="L domain-like"/>
    <property type="match status" value="1"/>
</dbReference>
<dbReference type="InterPro" id="IPR011009">
    <property type="entry name" value="Kinase-like_dom_sf"/>
</dbReference>
<gene>
    <name evidence="13" type="ORF">QYE76_038808</name>
</gene>
<evidence type="ECO:0000259" key="12">
    <source>
        <dbReference type="PROSITE" id="PS50011"/>
    </source>
</evidence>
<dbReference type="InterPro" id="IPR000719">
    <property type="entry name" value="Prot_kinase_dom"/>
</dbReference>
<dbReference type="PROSITE" id="PS00107">
    <property type="entry name" value="PROTEIN_KINASE_ATP"/>
    <property type="match status" value="1"/>
</dbReference>
<dbReference type="PANTHER" id="PTHR45707:SF77">
    <property type="entry name" value="PROTEIN KINASE DOMAIN-CONTAINING PROTEIN"/>
    <property type="match status" value="1"/>
</dbReference>
<keyword evidence="2" id="KW-0808">Transferase</keyword>
<dbReference type="SUPFAM" id="SSF56112">
    <property type="entry name" value="Protein kinase-like (PK-like)"/>
    <property type="match status" value="1"/>
</dbReference>
<organism evidence="13 14">
    <name type="scientific">Lolium multiflorum</name>
    <name type="common">Italian ryegrass</name>
    <name type="synonym">Lolium perenne subsp. multiflorum</name>
    <dbReference type="NCBI Taxonomy" id="4521"/>
    <lineage>
        <taxon>Eukaryota</taxon>
        <taxon>Viridiplantae</taxon>
        <taxon>Streptophyta</taxon>
        <taxon>Embryophyta</taxon>
        <taxon>Tracheophyta</taxon>
        <taxon>Spermatophyta</taxon>
        <taxon>Magnoliopsida</taxon>
        <taxon>Liliopsida</taxon>
        <taxon>Poales</taxon>
        <taxon>Poaceae</taxon>
        <taxon>BOP clade</taxon>
        <taxon>Pooideae</taxon>
        <taxon>Poodae</taxon>
        <taxon>Poeae</taxon>
        <taxon>Poeae Chloroplast Group 2 (Poeae type)</taxon>
        <taxon>Loliodinae</taxon>
        <taxon>Loliinae</taxon>
        <taxon>Lolium</taxon>
    </lineage>
</organism>
<dbReference type="InterPro" id="IPR058922">
    <property type="entry name" value="WHD_DRP"/>
</dbReference>
<evidence type="ECO:0000313" key="13">
    <source>
        <dbReference type="EMBL" id="KAK1677960.1"/>
    </source>
</evidence>
<dbReference type="PROSITE" id="PS00108">
    <property type="entry name" value="PROTEIN_KINASE_ST"/>
    <property type="match status" value="1"/>
</dbReference>
<keyword evidence="8 11" id="KW-0067">ATP-binding</keyword>
<dbReference type="GO" id="GO:0005886">
    <property type="term" value="C:plasma membrane"/>
    <property type="evidence" value="ECO:0007669"/>
    <property type="project" value="UniProtKB-SubCell"/>
</dbReference>
<dbReference type="EMBL" id="JAUUTY010000002">
    <property type="protein sequence ID" value="KAK1677960.1"/>
    <property type="molecule type" value="Genomic_DNA"/>
</dbReference>
<dbReference type="Gene3D" id="3.80.10.10">
    <property type="entry name" value="Ribonuclease Inhibitor"/>
    <property type="match status" value="1"/>
</dbReference>
<dbReference type="PROSITE" id="PS50011">
    <property type="entry name" value="PROTEIN_KINASE_DOM"/>
    <property type="match status" value="1"/>
</dbReference>
<proteinExistence type="predicted"/>
<dbReference type="SMART" id="SM00220">
    <property type="entry name" value="S_TKc"/>
    <property type="match status" value="1"/>
</dbReference>
<dbReference type="InterPro" id="IPR017441">
    <property type="entry name" value="Protein_kinase_ATP_BS"/>
</dbReference>
<dbReference type="GO" id="GO:0042742">
    <property type="term" value="P:defense response to bacterium"/>
    <property type="evidence" value="ECO:0007669"/>
    <property type="project" value="UniProtKB-ARBA"/>
</dbReference>
<evidence type="ECO:0000313" key="14">
    <source>
        <dbReference type="Proteomes" id="UP001231189"/>
    </source>
</evidence>
<dbReference type="InterPro" id="IPR036388">
    <property type="entry name" value="WH-like_DNA-bd_sf"/>
</dbReference>
<evidence type="ECO:0000256" key="9">
    <source>
        <dbReference type="ARBA" id="ARBA00022989"/>
    </source>
</evidence>
<accession>A0AAD8T873</accession>
<evidence type="ECO:0000256" key="1">
    <source>
        <dbReference type="ARBA" id="ARBA00004162"/>
    </source>
</evidence>